<dbReference type="PANTHER" id="PTHR43311">
    <property type="entry name" value="GLUTAMATE--TRNA LIGASE"/>
    <property type="match status" value="1"/>
</dbReference>
<evidence type="ECO:0000259" key="5">
    <source>
        <dbReference type="Pfam" id="PF00749"/>
    </source>
</evidence>
<dbReference type="InterPro" id="IPR020058">
    <property type="entry name" value="Glu/Gln-tRNA-synth_Ib_cat-dom"/>
</dbReference>
<dbReference type="InterPro" id="IPR014729">
    <property type="entry name" value="Rossmann-like_a/b/a_fold"/>
</dbReference>
<feature type="domain" description="Glutamyl/glutaminyl-tRNA synthetase class Ib catalytic" evidence="5">
    <location>
        <begin position="9"/>
        <end position="98"/>
    </location>
</feature>
<evidence type="ECO:0000256" key="3">
    <source>
        <dbReference type="ARBA" id="ARBA00022840"/>
    </source>
</evidence>
<dbReference type="PROSITE" id="PS00178">
    <property type="entry name" value="AA_TRNA_LIGASE_I"/>
    <property type="match status" value="1"/>
</dbReference>
<keyword evidence="2" id="KW-0547">Nucleotide-binding</keyword>
<dbReference type="AlphaFoldDB" id="A0A0G0FZQ2"/>
<comment type="caution">
    <text evidence="6">The sequence shown here is derived from an EMBL/GenBank/DDBJ whole genome shotgun (WGS) entry which is preliminary data.</text>
</comment>
<dbReference type="Proteomes" id="UP000034044">
    <property type="component" value="Unassembled WGS sequence"/>
</dbReference>
<dbReference type="SUPFAM" id="SSF52374">
    <property type="entry name" value="Nucleotidylyl transferase"/>
    <property type="match status" value="1"/>
</dbReference>
<proteinExistence type="predicted"/>
<dbReference type="InterPro" id="IPR049940">
    <property type="entry name" value="GluQ/Sye"/>
</dbReference>
<dbReference type="InterPro" id="IPR001412">
    <property type="entry name" value="aa-tRNA-synth_I_CS"/>
</dbReference>
<dbReference type="PANTHER" id="PTHR43311:SF2">
    <property type="entry name" value="GLUTAMATE--TRNA LIGASE, MITOCHONDRIAL-RELATED"/>
    <property type="match status" value="1"/>
</dbReference>
<evidence type="ECO:0000256" key="2">
    <source>
        <dbReference type="ARBA" id="ARBA00022741"/>
    </source>
</evidence>
<organism evidence="6 7">
    <name type="scientific">Candidatus Wolfebacteria bacterium GW2011_GWC1_37_10</name>
    <dbReference type="NCBI Taxonomy" id="1619010"/>
    <lineage>
        <taxon>Bacteria</taxon>
        <taxon>Candidatus Wolfeibacteriota</taxon>
    </lineage>
</organism>
<evidence type="ECO:0000313" key="6">
    <source>
        <dbReference type="EMBL" id="KKQ23282.1"/>
    </source>
</evidence>
<sequence>MVNDSKKPVRVRFAPSPTGPLHIGGARTTLFNWIFAKKYNGRFILRIEDTDVERSKKEYEEEILNGLKWLGLDWDEGPDIGGEFGPYRQSEKIDIYEK</sequence>
<dbReference type="GO" id="GO:0006424">
    <property type="term" value="P:glutamyl-tRNA aminoacylation"/>
    <property type="evidence" value="ECO:0007669"/>
    <property type="project" value="TreeGrafter"/>
</dbReference>
<keyword evidence="3" id="KW-0067">ATP-binding</keyword>
<keyword evidence="1 6" id="KW-0436">Ligase</keyword>
<dbReference type="Gene3D" id="3.40.50.620">
    <property type="entry name" value="HUPs"/>
    <property type="match status" value="1"/>
</dbReference>
<dbReference type="PATRIC" id="fig|1619010.3.peg.55"/>
<dbReference type="GO" id="GO:0005829">
    <property type="term" value="C:cytosol"/>
    <property type="evidence" value="ECO:0007669"/>
    <property type="project" value="TreeGrafter"/>
</dbReference>
<gene>
    <name evidence="6" type="ORF">US36_C0002G0007</name>
</gene>
<evidence type="ECO:0000256" key="1">
    <source>
        <dbReference type="ARBA" id="ARBA00022598"/>
    </source>
</evidence>
<dbReference type="EMBL" id="LBSR01000002">
    <property type="protein sequence ID" value="KKQ23282.1"/>
    <property type="molecule type" value="Genomic_DNA"/>
</dbReference>
<evidence type="ECO:0000313" key="7">
    <source>
        <dbReference type="Proteomes" id="UP000034044"/>
    </source>
</evidence>
<dbReference type="InterPro" id="IPR000924">
    <property type="entry name" value="Glu/Gln-tRNA-synth"/>
</dbReference>
<dbReference type="PRINTS" id="PR00987">
    <property type="entry name" value="TRNASYNTHGLU"/>
</dbReference>
<reference evidence="6 7" key="1">
    <citation type="journal article" date="2015" name="Nature">
        <title>rRNA introns, odd ribosomes, and small enigmatic genomes across a large radiation of phyla.</title>
        <authorList>
            <person name="Brown C.T."/>
            <person name="Hug L.A."/>
            <person name="Thomas B.C."/>
            <person name="Sharon I."/>
            <person name="Castelle C.J."/>
            <person name="Singh A."/>
            <person name="Wilkins M.J."/>
            <person name="Williams K.H."/>
            <person name="Banfield J.F."/>
        </authorList>
    </citation>
    <scope>NUCLEOTIDE SEQUENCE [LARGE SCALE GENOMIC DNA]</scope>
</reference>
<name>A0A0G0FZQ2_9BACT</name>
<keyword evidence="4" id="KW-0030">Aminoacyl-tRNA synthetase</keyword>
<dbReference type="GO" id="GO:0005524">
    <property type="term" value="F:ATP binding"/>
    <property type="evidence" value="ECO:0007669"/>
    <property type="project" value="UniProtKB-KW"/>
</dbReference>
<dbReference type="GO" id="GO:0004818">
    <property type="term" value="F:glutamate-tRNA ligase activity"/>
    <property type="evidence" value="ECO:0007669"/>
    <property type="project" value="TreeGrafter"/>
</dbReference>
<dbReference type="Pfam" id="PF00749">
    <property type="entry name" value="tRNA-synt_1c"/>
    <property type="match status" value="1"/>
</dbReference>
<accession>A0A0G0FZQ2</accession>
<protein>
    <submittedName>
        <fullName evidence="6">Glutamate-tRNA ligase</fullName>
    </submittedName>
</protein>
<evidence type="ECO:0000256" key="4">
    <source>
        <dbReference type="ARBA" id="ARBA00023146"/>
    </source>
</evidence>